<proteinExistence type="inferred from homology"/>
<keyword evidence="3 6" id="KW-0548">Nucleotidyltransferase</keyword>
<sequence length="123" mass="13356">EQLPPAKFVWEDHDRRGEAINSVVSGGCIISGSTLRASICFSNVRVHSYGLIEDAVILPDVEIMRHCKLKKVIIDRGCTVPEGTVIGYDHDADRARGFRVSEKGVVLVTREMLGQPVGGLAAV</sequence>
<dbReference type="CDD" id="cd04651">
    <property type="entry name" value="LbH_G1P_AT_C"/>
    <property type="match status" value="1"/>
</dbReference>
<dbReference type="EMBL" id="DNAN01000283">
    <property type="protein sequence ID" value="HAW75691.1"/>
    <property type="molecule type" value="Genomic_DNA"/>
</dbReference>
<comment type="similarity">
    <text evidence="1">Belongs to the bacterial/plant glucose-1-phosphate adenylyltransferase family.</text>
</comment>
<dbReference type="InterPro" id="IPR011004">
    <property type="entry name" value="Trimer_LpxA-like_sf"/>
</dbReference>
<keyword evidence="2 6" id="KW-0808">Transferase</keyword>
<dbReference type="EC" id="2.7.7.27" evidence="6"/>
<feature type="domain" description="Glucose-1-phosphate adenylyltransferase/Bifunctional protein GlmU-like C-terminal hexapeptide" evidence="5">
    <location>
        <begin position="4"/>
        <end position="108"/>
    </location>
</feature>
<protein>
    <submittedName>
        <fullName evidence="6">Glucose-1-phosphate adenylyltransferase</fullName>
        <ecNumber evidence="6">2.7.7.27</ecNumber>
    </submittedName>
</protein>
<reference evidence="6 7" key="1">
    <citation type="journal article" date="2018" name="Nat. Biotechnol.">
        <title>A standardized bacterial taxonomy based on genome phylogeny substantially revises the tree of life.</title>
        <authorList>
            <person name="Parks D.H."/>
            <person name="Chuvochina M."/>
            <person name="Waite D.W."/>
            <person name="Rinke C."/>
            <person name="Skarshewski A."/>
            <person name="Chaumeil P.A."/>
            <person name="Hugenholtz P."/>
        </authorList>
    </citation>
    <scope>NUCLEOTIDE SEQUENCE [LARGE SCALE GENOMIC DNA]</scope>
    <source>
        <strain evidence="6">UBA11978</strain>
    </source>
</reference>
<evidence type="ECO:0000313" key="7">
    <source>
        <dbReference type="Proteomes" id="UP000263517"/>
    </source>
</evidence>
<dbReference type="GO" id="GO:0005978">
    <property type="term" value="P:glycogen biosynthetic process"/>
    <property type="evidence" value="ECO:0007669"/>
    <property type="project" value="UniProtKB-KW"/>
</dbReference>
<evidence type="ECO:0000256" key="3">
    <source>
        <dbReference type="ARBA" id="ARBA00022695"/>
    </source>
</evidence>
<organism evidence="6 7">
    <name type="scientific">Alteromonas australica</name>
    <dbReference type="NCBI Taxonomy" id="589873"/>
    <lineage>
        <taxon>Bacteria</taxon>
        <taxon>Pseudomonadati</taxon>
        <taxon>Pseudomonadota</taxon>
        <taxon>Gammaproteobacteria</taxon>
        <taxon>Alteromonadales</taxon>
        <taxon>Alteromonadaceae</taxon>
        <taxon>Alteromonas/Salinimonas group</taxon>
        <taxon>Alteromonas</taxon>
    </lineage>
</organism>
<evidence type="ECO:0000256" key="4">
    <source>
        <dbReference type="ARBA" id="ARBA00023056"/>
    </source>
</evidence>
<evidence type="ECO:0000259" key="5">
    <source>
        <dbReference type="Pfam" id="PF24894"/>
    </source>
</evidence>
<name>A0A350P324_9ALTE</name>
<dbReference type="GO" id="GO:0008878">
    <property type="term" value="F:glucose-1-phosphate adenylyltransferase activity"/>
    <property type="evidence" value="ECO:0007669"/>
    <property type="project" value="UniProtKB-EC"/>
</dbReference>
<dbReference type="Proteomes" id="UP000263517">
    <property type="component" value="Unassembled WGS sequence"/>
</dbReference>
<evidence type="ECO:0000313" key="6">
    <source>
        <dbReference type="EMBL" id="HAW75691.1"/>
    </source>
</evidence>
<dbReference type="STRING" id="589873.EP12_08470"/>
<dbReference type="PANTHER" id="PTHR43523:SF2">
    <property type="entry name" value="GLUCOSE-1-PHOSPHATE ADENYLYLTRANSFERASE"/>
    <property type="match status" value="1"/>
</dbReference>
<accession>A0A350P324</accession>
<dbReference type="PANTHER" id="PTHR43523">
    <property type="entry name" value="GLUCOSE-1-PHOSPHATE ADENYLYLTRANSFERASE-RELATED"/>
    <property type="match status" value="1"/>
</dbReference>
<dbReference type="SUPFAM" id="SSF51161">
    <property type="entry name" value="Trimeric LpxA-like enzymes"/>
    <property type="match status" value="1"/>
</dbReference>
<feature type="non-terminal residue" evidence="6">
    <location>
        <position position="1"/>
    </location>
</feature>
<dbReference type="AlphaFoldDB" id="A0A350P324"/>
<dbReference type="Gene3D" id="2.160.10.10">
    <property type="entry name" value="Hexapeptide repeat proteins"/>
    <property type="match status" value="1"/>
</dbReference>
<dbReference type="InterPro" id="IPR056818">
    <property type="entry name" value="GlmU/GlgC-like_hexapep"/>
</dbReference>
<dbReference type="Pfam" id="PF24894">
    <property type="entry name" value="Hexapep_GlmU"/>
    <property type="match status" value="1"/>
</dbReference>
<keyword evidence="4" id="KW-0320">Glycogen biosynthesis</keyword>
<comment type="caution">
    <text evidence="6">The sequence shown here is derived from an EMBL/GenBank/DDBJ whole genome shotgun (WGS) entry which is preliminary data.</text>
</comment>
<evidence type="ECO:0000256" key="2">
    <source>
        <dbReference type="ARBA" id="ARBA00022679"/>
    </source>
</evidence>
<gene>
    <name evidence="6" type="primary">glgC</name>
    <name evidence="6" type="ORF">DCW74_08155</name>
</gene>
<evidence type="ECO:0000256" key="1">
    <source>
        <dbReference type="ARBA" id="ARBA00010443"/>
    </source>
</evidence>
<dbReference type="InterPro" id="IPR011831">
    <property type="entry name" value="ADP-Glc_PPase"/>
</dbReference>